<reference evidence="2 3" key="1">
    <citation type="submission" date="2024-04" db="EMBL/GenBank/DDBJ databases">
        <title>Tritrichomonas musculus Genome.</title>
        <authorList>
            <person name="Alves-Ferreira E."/>
            <person name="Grigg M."/>
            <person name="Lorenzi H."/>
            <person name="Galac M."/>
        </authorList>
    </citation>
    <scope>NUCLEOTIDE SEQUENCE [LARGE SCALE GENOMIC DNA]</scope>
    <source>
        <strain evidence="2 3">EAF2021</strain>
    </source>
</reference>
<dbReference type="EMBL" id="JAPFFF010000031">
    <property type="protein sequence ID" value="KAK8845041.1"/>
    <property type="molecule type" value="Genomic_DNA"/>
</dbReference>
<organism evidence="2 3">
    <name type="scientific">Tritrichomonas musculus</name>
    <dbReference type="NCBI Taxonomy" id="1915356"/>
    <lineage>
        <taxon>Eukaryota</taxon>
        <taxon>Metamonada</taxon>
        <taxon>Parabasalia</taxon>
        <taxon>Tritrichomonadida</taxon>
        <taxon>Tritrichomonadidae</taxon>
        <taxon>Tritrichomonas</taxon>
    </lineage>
</organism>
<proteinExistence type="predicted"/>
<gene>
    <name evidence="2" type="ORF">M9Y10_021217</name>
</gene>
<keyword evidence="3" id="KW-1185">Reference proteome</keyword>
<evidence type="ECO:0000313" key="2">
    <source>
        <dbReference type="EMBL" id="KAK8845041.1"/>
    </source>
</evidence>
<dbReference type="SUPFAM" id="SSF47370">
    <property type="entry name" value="Bromodomain"/>
    <property type="match status" value="1"/>
</dbReference>
<evidence type="ECO:0008006" key="4">
    <source>
        <dbReference type="Google" id="ProtNLM"/>
    </source>
</evidence>
<protein>
    <recommendedName>
        <fullName evidence="4">NET domain-containing protein</fullName>
    </recommendedName>
</protein>
<sequence>MNSFLLEQCQKFMKKLYSKPIANMLKENWTDLSGRLTLDKINEKLNSNAYASLFDFFLDLRLLLEQRDPQNQKNAVINIILEDLTQWITYKFHNMPRTPEELEYIETHKLAQKVNMIFGAMIVKVENSSMQSLNDSSFIGSNVNSSPNLNSPSSSSSLGALSSSEIGGIYSTTTSSAYSSINGFNNYGGYGQLTTLPKQPQAGQKRLEVLQQRIEHLKTPQELQAILKILQKHIPQFTLAPEVVIEGRYITKACAIDLKEYLNSVNA</sequence>
<keyword evidence="1" id="KW-0103">Bromodomain</keyword>
<dbReference type="InterPro" id="IPR036427">
    <property type="entry name" value="Bromodomain-like_sf"/>
</dbReference>
<evidence type="ECO:0000313" key="3">
    <source>
        <dbReference type="Proteomes" id="UP001470230"/>
    </source>
</evidence>
<dbReference type="Proteomes" id="UP001470230">
    <property type="component" value="Unassembled WGS sequence"/>
</dbReference>
<comment type="caution">
    <text evidence="2">The sequence shown here is derived from an EMBL/GenBank/DDBJ whole genome shotgun (WGS) entry which is preliminary data.</text>
</comment>
<name>A0ABR2HEA0_9EUKA</name>
<accession>A0ABR2HEA0</accession>
<evidence type="ECO:0000256" key="1">
    <source>
        <dbReference type="ARBA" id="ARBA00023117"/>
    </source>
</evidence>